<keyword evidence="2" id="KW-0210">Decarboxylase</keyword>
<dbReference type="InterPro" id="IPR015422">
    <property type="entry name" value="PyrdxlP-dep_Trfase_small"/>
</dbReference>
<evidence type="ECO:0000256" key="2">
    <source>
        <dbReference type="ARBA" id="ARBA00022793"/>
    </source>
</evidence>
<dbReference type="Pfam" id="PF03711">
    <property type="entry name" value="OKR_DC_1_C"/>
    <property type="match status" value="1"/>
</dbReference>
<evidence type="ECO:0000256" key="1">
    <source>
        <dbReference type="ARBA" id="ARBA00010671"/>
    </source>
</evidence>
<dbReference type="Gene3D" id="3.40.50.2300">
    <property type="match status" value="1"/>
</dbReference>
<dbReference type="Gene3D" id="3.40.640.10">
    <property type="entry name" value="Type I PLP-dependent aspartate aminotransferase-like (Major domain)"/>
    <property type="match status" value="1"/>
</dbReference>
<dbReference type="PANTHER" id="PTHR45229:SF3">
    <property type="entry name" value="BIODEGRADATIVE ARGININE DECARBOXYLASE"/>
    <property type="match status" value="1"/>
</dbReference>
<dbReference type="SUPFAM" id="SSF53383">
    <property type="entry name" value="PLP-dependent transferases"/>
    <property type="match status" value="1"/>
</dbReference>
<keyword evidence="3" id="KW-0663">Pyridoxal phosphate</keyword>
<dbReference type="PIRSF" id="PIRSF009393">
    <property type="entry name" value="Orn_decarb"/>
    <property type="match status" value="1"/>
</dbReference>
<dbReference type="RefSeq" id="WP_284258013.1">
    <property type="nucleotide sequence ID" value="NZ_BSOS01000065.1"/>
</dbReference>
<dbReference type="InterPro" id="IPR011193">
    <property type="entry name" value="Orn/lys/arg_de-COase"/>
</dbReference>
<dbReference type="Gene3D" id="3.90.1150.10">
    <property type="entry name" value="Aspartate Aminotransferase, domain 1"/>
    <property type="match status" value="1"/>
</dbReference>
<dbReference type="Gene3D" id="3.90.100.10">
    <property type="entry name" value="Orn/Lys/Arg decarboxylase, C-terminal domain"/>
    <property type="match status" value="1"/>
</dbReference>
<evidence type="ECO:0000256" key="3">
    <source>
        <dbReference type="ARBA" id="ARBA00022898"/>
    </source>
</evidence>
<dbReference type="EMBL" id="BSOS01000065">
    <property type="protein sequence ID" value="GLR67284.1"/>
    <property type="molecule type" value="Genomic_DNA"/>
</dbReference>
<name>A0ABQ6A487_9PROT</name>
<reference evidence="7" key="1">
    <citation type="journal article" date="2019" name="Int. J. Syst. Evol. Microbiol.">
        <title>The Global Catalogue of Microorganisms (GCM) 10K type strain sequencing project: providing services to taxonomists for standard genome sequencing and annotation.</title>
        <authorList>
            <consortium name="The Broad Institute Genomics Platform"/>
            <consortium name="The Broad Institute Genome Sequencing Center for Infectious Disease"/>
            <person name="Wu L."/>
            <person name="Ma J."/>
        </authorList>
    </citation>
    <scope>NUCLEOTIDE SEQUENCE [LARGE SCALE GENOMIC DNA]</scope>
    <source>
        <strain evidence="7">NBRC 112502</strain>
    </source>
</reference>
<proteinExistence type="inferred from homology"/>
<dbReference type="InterPro" id="IPR005308">
    <property type="entry name" value="OKR_de-COase_N"/>
</dbReference>
<protein>
    <submittedName>
        <fullName evidence="6">Lysine-specific pyridoxal 5'-phosphate-dependent carboxylase LdcA</fullName>
    </submittedName>
</protein>
<feature type="domain" description="Orn/Lys/Arg decarboxylases family 1 pyridoxal-P attachment site" evidence="5">
    <location>
        <begin position="378"/>
        <end position="392"/>
    </location>
</feature>
<evidence type="ECO:0000313" key="6">
    <source>
        <dbReference type="EMBL" id="GLR67284.1"/>
    </source>
</evidence>
<comment type="similarity">
    <text evidence="1">Belongs to the Orn/Lys/Arg decarboxylase class-I family.</text>
</comment>
<dbReference type="InterPro" id="IPR000310">
    <property type="entry name" value="Orn/Lys/Arg_deCO2ase_major_dom"/>
</dbReference>
<dbReference type="PANTHER" id="PTHR45229">
    <property type="entry name" value="CONSTITUTIVE ORNITHINE DECARBOXYLASE"/>
    <property type="match status" value="1"/>
</dbReference>
<comment type="caution">
    <text evidence="6">The sequence shown here is derived from an EMBL/GenBank/DDBJ whole genome shotgun (WGS) entry which is preliminary data.</text>
</comment>
<sequence length="738" mass="80746">MREFIDYPIAVVDEAFGAPTTVGRVVSALVAAFEARNHRVLTGITIADASAGRVLYTGLSAVLIAIDGFATRDALIETLTTLLDLALARAPDLPIFLYGEQRMQEDLPTHLMGRIDGYLYLHEDTPGFIAGYVSSAIHRYVDAMLPPFFKALVRYTDAAKYSWHTPGHGGGVAFMRSPVGQAFHRFFGENTLRADLSVSVPELGSLLDHSGPVREAEREAAQSFGADTSFFVTNGTSSANKIIWSGLVGPGDYVLVDRNCHKSLVHALIMTGAQPIYLRPSRNAYGIIGPIPRAQFDAEALAARLPPGARLSVATITNSTYDGLCVNTDVVKAALAPITNAIHFDEAWLAQAKFHEFYSSFYAMSDTAAPVSSLVFSTQSTHKVLAAFSQASMIHIKEGTEVRLDPDRFNEAFMMHSSTSPWYGIIASCDVAARMMRGAAGRSLVDETLHEAADFRAGIARLGAESTRAGDWWFRLWEPENAGLDQDDWTLKPGDSWHGFSDITENFTLLDPIKVTILCPGLGAQGEDAPGIPAPIVAKFLWSRGIVVEKIGIYHFLILFTLGVSRGKWSNLITELLAFRAHYQANTPLADVLPDLVRSAPEHYERMGLAELCAAQHEAYQQGDVLALQSAMFDDLPEPAMTPQMAHAALVGNRVEQVDLDHLEGRILARMVVPYPPGIPLIFPGERVTLPAIIQYLRFAESWDRRFPGFETDIHGARKASDGTYRLDCVILPEGEGR</sequence>
<dbReference type="PROSITE" id="PS00703">
    <property type="entry name" value="OKR_DC_1"/>
    <property type="match status" value="1"/>
</dbReference>
<dbReference type="SUPFAM" id="SSF55904">
    <property type="entry name" value="Ornithine decarboxylase C-terminal domain"/>
    <property type="match status" value="1"/>
</dbReference>
<dbReference type="Pfam" id="PF03709">
    <property type="entry name" value="OKR_DC_1_N"/>
    <property type="match status" value="1"/>
</dbReference>
<keyword evidence="4" id="KW-0456">Lyase</keyword>
<accession>A0ABQ6A487</accession>
<dbReference type="Pfam" id="PF01276">
    <property type="entry name" value="OKR_DC_1"/>
    <property type="match status" value="1"/>
</dbReference>
<keyword evidence="7" id="KW-1185">Reference proteome</keyword>
<gene>
    <name evidence="6" type="primary">ldcA</name>
    <name evidence="6" type="ORF">GCM10010909_19650</name>
</gene>
<dbReference type="InterPro" id="IPR015421">
    <property type="entry name" value="PyrdxlP-dep_Trfase_major"/>
</dbReference>
<dbReference type="InterPro" id="IPR008286">
    <property type="entry name" value="Prn/Lys/Arg_de-COase_C"/>
</dbReference>
<evidence type="ECO:0000259" key="5">
    <source>
        <dbReference type="PROSITE" id="PS00703"/>
    </source>
</evidence>
<dbReference type="Proteomes" id="UP001156641">
    <property type="component" value="Unassembled WGS sequence"/>
</dbReference>
<dbReference type="InterPro" id="IPR036633">
    <property type="entry name" value="Prn/Lys/Arg_de-COase_C_sf"/>
</dbReference>
<evidence type="ECO:0000313" key="7">
    <source>
        <dbReference type="Proteomes" id="UP001156641"/>
    </source>
</evidence>
<organism evidence="6 7">
    <name type="scientific">Acidocella aquatica</name>
    <dbReference type="NCBI Taxonomy" id="1922313"/>
    <lineage>
        <taxon>Bacteria</taxon>
        <taxon>Pseudomonadati</taxon>
        <taxon>Pseudomonadota</taxon>
        <taxon>Alphaproteobacteria</taxon>
        <taxon>Acetobacterales</taxon>
        <taxon>Acidocellaceae</taxon>
        <taxon>Acidocella</taxon>
    </lineage>
</organism>
<dbReference type="InterPro" id="IPR015424">
    <property type="entry name" value="PyrdxlP-dep_Trfase"/>
</dbReference>
<evidence type="ECO:0000256" key="4">
    <source>
        <dbReference type="ARBA" id="ARBA00023239"/>
    </source>
</evidence>